<accession>A0AAW0RDE1</accession>
<dbReference type="EMBL" id="JAQQWP010000001">
    <property type="protein sequence ID" value="KAK8132832.1"/>
    <property type="molecule type" value="Genomic_DNA"/>
</dbReference>
<protein>
    <submittedName>
        <fullName evidence="2">Uncharacterized protein</fullName>
    </submittedName>
</protein>
<feature type="compositionally biased region" description="Basic and acidic residues" evidence="1">
    <location>
        <begin position="98"/>
        <end position="107"/>
    </location>
</feature>
<feature type="region of interest" description="Disordered" evidence="1">
    <location>
        <begin position="98"/>
        <end position="229"/>
    </location>
</feature>
<dbReference type="Proteomes" id="UP001392437">
    <property type="component" value="Unassembled WGS sequence"/>
</dbReference>
<organism evidence="2 3">
    <name type="scientific">Apiospora kogelbergensis</name>
    <dbReference type="NCBI Taxonomy" id="1337665"/>
    <lineage>
        <taxon>Eukaryota</taxon>
        <taxon>Fungi</taxon>
        <taxon>Dikarya</taxon>
        <taxon>Ascomycota</taxon>
        <taxon>Pezizomycotina</taxon>
        <taxon>Sordariomycetes</taxon>
        <taxon>Xylariomycetidae</taxon>
        <taxon>Amphisphaeriales</taxon>
        <taxon>Apiosporaceae</taxon>
        <taxon>Apiospora</taxon>
    </lineage>
</organism>
<feature type="compositionally biased region" description="Basic and acidic residues" evidence="1">
    <location>
        <begin position="183"/>
        <end position="197"/>
    </location>
</feature>
<comment type="caution">
    <text evidence="2">The sequence shown here is derived from an EMBL/GenBank/DDBJ whole genome shotgun (WGS) entry which is preliminary data.</text>
</comment>
<feature type="compositionally biased region" description="Polar residues" evidence="1">
    <location>
        <begin position="209"/>
        <end position="218"/>
    </location>
</feature>
<dbReference type="PANTHER" id="PTHR40642:SF1">
    <property type="entry name" value="YALI0F31295P"/>
    <property type="match status" value="1"/>
</dbReference>
<dbReference type="InterPro" id="IPR024526">
    <property type="entry name" value="DUF3807"/>
</dbReference>
<dbReference type="AlphaFoldDB" id="A0AAW0RDE1"/>
<evidence type="ECO:0000256" key="1">
    <source>
        <dbReference type="SAM" id="MobiDB-lite"/>
    </source>
</evidence>
<sequence length="229" mass="25967">MAAVLTSSEGPRIPNVSQADIAAFHSEHFSLTAIQHFSSYFIENLTAIKENAYDANDEYFEEDEDEDGLGYYSDGVKRTLTDEQIAIFRHSEIENLRREKANGKKGSDFQNDQSKTIPPDTDSTRRDEVQHASLSEDGELESDTPQPTLATVKRRKARKNKKKARNAAHNAQQNEPGWFKKNVKPDLRKRTWDKVETGMDSLDYEDTPQPESGNNAGPATQRRKISYDD</sequence>
<feature type="compositionally biased region" description="Basic residues" evidence="1">
    <location>
        <begin position="152"/>
        <end position="166"/>
    </location>
</feature>
<proteinExistence type="predicted"/>
<evidence type="ECO:0000313" key="2">
    <source>
        <dbReference type="EMBL" id="KAK8132832.1"/>
    </source>
</evidence>
<reference evidence="2 3" key="1">
    <citation type="submission" date="2023-01" db="EMBL/GenBank/DDBJ databases">
        <title>Analysis of 21 Apiospora genomes using comparative genomics revels a genus with tremendous synthesis potential of carbohydrate active enzymes and secondary metabolites.</title>
        <authorList>
            <person name="Sorensen T."/>
        </authorList>
    </citation>
    <scope>NUCLEOTIDE SEQUENCE [LARGE SCALE GENOMIC DNA]</scope>
    <source>
        <strain evidence="2 3">CBS 117206</strain>
    </source>
</reference>
<dbReference type="PANTHER" id="PTHR40642">
    <property type="entry name" value="YALI0F31295P"/>
    <property type="match status" value="1"/>
</dbReference>
<keyword evidence="3" id="KW-1185">Reference proteome</keyword>
<evidence type="ECO:0000313" key="3">
    <source>
        <dbReference type="Proteomes" id="UP001392437"/>
    </source>
</evidence>
<dbReference type="Pfam" id="PF12720">
    <property type="entry name" value="DUF3807"/>
    <property type="match status" value="1"/>
</dbReference>
<name>A0AAW0RDE1_9PEZI</name>
<gene>
    <name evidence="2" type="ORF">PG999_001005</name>
</gene>